<feature type="transmembrane region" description="Helical" evidence="1">
    <location>
        <begin position="220"/>
        <end position="240"/>
    </location>
</feature>
<organism evidence="2 3">
    <name type="scientific">Caenimonas aquaedulcis</name>
    <dbReference type="NCBI Taxonomy" id="2793270"/>
    <lineage>
        <taxon>Bacteria</taxon>
        <taxon>Pseudomonadati</taxon>
        <taxon>Pseudomonadota</taxon>
        <taxon>Betaproteobacteria</taxon>
        <taxon>Burkholderiales</taxon>
        <taxon>Comamonadaceae</taxon>
        <taxon>Caenimonas</taxon>
    </lineage>
</organism>
<dbReference type="PANTHER" id="PTHR37314">
    <property type="entry name" value="SLR0142 PROTEIN"/>
    <property type="match status" value="1"/>
</dbReference>
<reference evidence="2" key="1">
    <citation type="submission" date="2020-11" db="EMBL/GenBank/DDBJ databases">
        <title>Bacterial whole genome sequence for Caenimonas sp. DR4.4.</title>
        <authorList>
            <person name="Le V."/>
            <person name="Ko S.-R."/>
            <person name="Ahn C.-Y."/>
            <person name="Oh H.-M."/>
        </authorList>
    </citation>
    <scope>NUCLEOTIDE SEQUENCE</scope>
    <source>
        <strain evidence="2">DR4.4</strain>
    </source>
</reference>
<keyword evidence="1" id="KW-0812">Transmembrane</keyword>
<dbReference type="RefSeq" id="WP_196985529.1">
    <property type="nucleotide sequence ID" value="NZ_JADWYS010000001.1"/>
</dbReference>
<sequence>MPHVFLANLTGRQRTQRTNRQLGGLLAFVAGAINAGGFLAVQRYTSHMTGIVSAMADDLVLGRIGLVLAGVAFLAAFIAGAATTALLVNWARRRGMHGEFALPVFVEALLLLAFGVLGAHLDTLVELFVPSTVLLLCFTMGLQNAIVTKISRAEIRTTHMTGVVTDLGIELGRLLYVNRGHAVAGPVRADRERLAVLAIILGLFLGGAVAGALAFKSIGYAAVLPVVLVLLAISAMPLLADLRKLQA</sequence>
<dbReference type="Proteomes" id="UP000651050">
    <property type="component" value="Unassembled WGS sequence"/>
</dbReference>
<feature type="transmembrane region" description="Helical" evidence="1">
    <location>
        <begin position="194"/>
        <end position="214"/>
    </location>
</feature>
<accession>A0A931MGU3</accession>
<feature type="transmembrane region" description="Helical" evidence="1">
    <location>
        <begin position="64"/>
        <end position="88"/>
    </location>
</feature>
<proteinExistence type="predicted"/>
<feature type="transmembrane region" description="Helical" evidence="1">
    <location>
        <begin position="127"/>
        <end position="147"/>
    </location>
</feature>
<evidence type="ECO:0000313" key="3">
    <source>
        <dbReference type="Proteomes" id="UP000651050"/>
    </source>
</evidence>
<feature type="transmembrane region" description="Helical" evidence="1">
    <location>
        <begin position="22"/>
        <end position="44"/>
    </location>
</feature>
<keyword evidence="1" id="KW-0472">Membrane</keyword>
<keyword evidence="1" id="KW-1133">Transmembrane helix</keyword>
<keyword evidence="3" id="KW-1185">Reference proteome</keyword>
<dbReference type="PANTHER" id="PTHR37314:SF4">
    <property type="entry name" value="UPF0700 TRANSMEMBRANE PROTEIN YOAK"/>
    <property type="match status" value="1"/>
</dbReference>
<dbReference type="EMBL" id="JADWYS010000001">
    <property type="protein sequence ID" value="MBG9387620.1"/>
    <property type="molecule type" value="Genomic_DNA"/>
</dbReference>
<evidence type="ECO:0000256" key="1">
    <source>
        <dbReference type="SAM" id="Phobius"/>
    </source>
</evidence>
<evidence type="ECO:0000313" key="2">
    <source>
        <dbReference type="EMBL" id="MBG9387620.1"/>
    </source>
</evidence>
<gene>
    <name evidence="2" type="ORF">I5803_06295</name>
</gene>
<dbReference type="InterPro" id="IPR010699">
    <property type="entry name" value="DUF1275"/>
</dbReference>
<name>A0A931MGU3_9BURK</name>
<protein>
    <submittedName>
        <fullName evidence="2">DUF1275 domain-containing protein</fullName>
    </submittedName>
</protein>
<dbReference type="AlphaFoldDB" id="A0A931MGU3"/>
<comment type="caution">
    <text evidence="2">The sequence shown here is derived from an EMBL/GenBank/DDBJ whole genome shotgun (WGS) entry which is preliminary data.</text>
</comment>
<dbReference type="Pfam" id="PF06912">
    <property type="entry name" value="DUF1275"/>
    <property type="match status" value="1"/>
</dbReference>
<feature type="transmembrane region" description="Helical" evidence="1">
    <location>
        <begin position="100"/>
        <end position="121"/>
    </location>
</feature>